<accession>A0AAU8A582</accession>
<name>A0AAU8A582_9FIRM</name>
<evidence type="ECO:0000259" key="3">
    <source>
        <dbReference type="Pfam" id="PF22725"/>
    </source>
</evidence>
<dbReference type="PANTHER" id="PTHR43818:SF11">
    <property type="entry name" value="BCDNA.GH03377"/>
    <property type="match status" value="1"/>
</dbReference>
<dbReference type="SUPFAM" id="SSF55347">
    <property type="entry name" value="Glyceraldehyde-3-phosphate dehydrogenase-like, C-terminal domain"/>
    <property type="match status" value="1"/>
</dbReference>
<dbReference type="Gene3D" id="3.40.50.720">
    <property type="entry name" value="NAD(P)-binding Rossmann-like Domain"/>
    <property type="match status" value="1"/>
</dbReference>
<reference evidence="4" key="1">
    <citation type="submission" date="2023-02" db="EMBL/GenBank/DDBJ databases">
        <title>Gut commensal Christensenella minuta modulates host metabolism via a new class of secondary bile acids.</title>
        <authorList>
            <person name="Liu C."/>
        </authorList>
    </citation>
    <scope>NUCLEOTIDE SEQUENCE</scope>
    <source>
        <strain evidence="4">CA70</strain>
    </source>
</reference>
<dbReference type="SUPFAM" id="SSF51735">
    <property type="entry name" value="NAD(P)-binding Rossmann-fold domains"/>
    <property type="match status" value="1"/>
</dbReference>
<feature type="domain" description="Gfo/Idh/MocA-like oxidoreductase N-terminal" evidence="2">
    <location>
        <begin position="2"/>
        <end position="117"/>
    </location>
</feature>
<dbReference type="Gene3D" id="3.30.360.10">
    <property type="entry name" value="Dihydrodipicolinate Reductase, domain 2"/>
    <property type="match status" value="1"/>
</dbReference>
<dbReference type="RefSeq" id="WP_079546610.1">
    <property type="nucleotide sequence ID" value="NZ_CP117826.1"/>
</dbReference>
<keyword evidence="1" id="KW-0560">Oxidoreductase</keyword>
<evidence type="ECO:0000256" key="1">
    <source>
        <dbReference type="ARBA" id="ARBA00023002"/>
    </source>
</evidence>
<evidence type="ECO:0000313" key="4">
    <source>
        <dbReference type="EMBL" id="XCC61240.1"/>
    </source>
</evidence>
<sequence length="347" mass="38502">MVRYGVIGCGNISKFHFHALKKLGAAVTYAADINEEAARERSAGTGAKITADYNELIGSPDVDVVVILANGSIHKDAAMKAIARGKGVICEKTMMNNSADAAEVARAAQKAGVLFFTSYMKRFFPAAEKAKELMEKLGHVFSATVRSYQAWGNFYTPEHGWDLDGVLRVYGGAIVKCAASHMLDMTLYLLGRPKSVYASVDFYPDTKFDRKATALFEYEDGMVASFETAAHPLKKIGYERNSWDEFIEINGTDGRMKLSTVMWDHPENNAALLTFYDNETETETEYRFDAMNPFDAEIAYFNHCFETGEKGAPNEKDGFAVDALIETIFLSAEQKKSIPVDWRGIDV</sequence>
<dbReference type="Pfam" id="PF22725">
    <property type="entry name" value="GFO_IDH_MocA_C3"/>
    <property type="match status" value="1"/>
</dbReference>
<feature type="domain" description="GFO/IDH/MocA-like oxidoreductase" evidence="3">
    <location>
        <begin position="129"/>
        <end position="256"/>
    </location>
</feature>
<dbReference type="PANTHER" id="PTHR43818">
    <property type="entry name" value="BCDNA.GH03377"/>
    <property type="match status" value="1"/>
</dbReference>
<dbReference type="InterPro" id="IPR050463">
    <property type="entry name" value="Gfo/Idh/MocA_oxidrdct_glycsds"/>
</dbReference>
<protein>
    <submittedName>
        <fullName evidence="4">Gfo/Idh/MocA family oxidoreductase</fullName>
    </submittedName>
</protein>
<proteinExistence type="predicted"/>
<dbReference type="GO" id="GO:0000166">
    <property type="term" value="F:nucleotide binding"/>
    <property type="evidence" value="ECO:0007669"/>
    <property type="project" value="InterPro"/>
</dbReference>
<dbReference type="InterPro" id="IPR055170">
    <property type="entry name" value="GFO_IDH_MocA-like_dom"/>
</dbReference>
<dbReference type="InterPro" id="IPR000683">
    <property type="entry name" value="Gfo/Idh/MocA-like_OxRdtase_N"/>
</dbReference>
<dbReference type="Pfam" id="PF01408">
    <property type="entry name" value="GFO_IDH_MocA"/>
    <property type="match status" value="1"/>
</dbReference>
<organism evidence="4">
    <name type="scientific">Christensenella massiliensis</name>
    <dbReference type="NCBI Taxonomy" id="1805714"/>
    <lineage>
        <taxon>Bacteria</taxon>
        <taxon>Bacillati</taxon>
        <taxon>Bacillota</taxon>
        <taxon>Clostridia</taxon>
        <taxon>Christensenellales</taxon>
        <taxon>Christensenellaceae</taxon>
        <taxon>Christensenella</taxon>
    </lineage>
</organism>
<dbReference type="EMBL" id="CP117826">
    <property type="protein sequence ID" value="XCC61240.1"/>
    <property type="molecule type" value="Genomic_DNA"/>
</dbReference>
<dbReference type="AlphaFoldDB" id="A0AAU8A582"/>
<dbReference type="GO" id="GO:0016491">
    <property type="term" value="F:oxidoreductase activity"/>
    <property type="evidence" value="ECO:0007669"/>
    <property type="project" value="UniProtKB-KW"/>
</dbReference>
<evidence type="ECO:0000259" key="2">
    <source>
        <dbReference type="Pfam" id="PF01408"/>
    </source>
</evidence>
<dbReference type="InterPro" id="IPR036291">
    <property type="entry name" value="NAD(P)-bd_dom_sf"/>
</dbReference>
<gene>
    <name evidence="4" type="ORF">PUP29_06770</name>
</gene>